<evidence type="ECO:0000256" key="5">
    <source>
        <dbReference type="SAM" id="SignalP"/>
    </source>
</evidence>
<evidence type="ECO:0000256" key="4">
    <source>
        <dbReference type="PIRNR" id="PIRNR038122"/>
    </source>
</evidence>
<dbReference type="GO" id="GO:0005886">
    <property type="term" value="C:plasma membrane"/>
    <property type="evidence" value="ECO:0007669"/>
    <property type="project" value="TreeGrafter"/>
</dbReference>
<feature type="domain" description="COBRA C-terminal" evidence="6">
    <location>
        <begin position="225"/>
        <end position="420"/>
    </location>
</feature>
<accession>A0A0E0BC91</accession>
<evidence type="ECO:0000256" key="1">
    <source>
        <dbReference type="ARBA" id="ARBA00005507"/>
    </source>
</evidence>
<dbReference type="PIRSF" id="PIRSF038122">
    <property type="entry name" value="COBRA"/>
    <property type="match status" value="1"/>
</dbReference>
<dbReference type="GO" id="GO:0052324">
    <property type="term" value="P:plant-type cell wall cellulose biosynthetic process"/>
    <property type="evidence" value="ECO:0007669"/>
    <property type="project" value="TreeGrafter"/>
</dbReference>
<dbReference type="PANTHER" id="PTHR31673:SF3">
    <property type="entry name" value="COBRA-LIKE PROTEIN 4"/>
    <property type="match status" value="1"/>
</dbReference>
<dbReference type="Pfam" id="PF04833">
    <property type="entry name" value="COBRA"/>
    <property type="match status" value="1"/>
</dbReference>
<proteinExistence type="inferred from homology"/>
<reference evidence="7" key="2">
    <citation type="submission" date="2018-05" db="EMBL/GenBank/DDBJ databases">
        <title>OgluRS3 (Oryza glumaepatula Reference Sequence Version 3).</title>
        <authorList>
            <person name="Zhang J."/>
            <person name="Kudrna D."/>
            <person name="Lee S."/>
            <person name="Talag J."/>
            <person name="Welchert J."/>
            <person name="Wing R.A."/>
        </authorList>
    </citation>
    <scope>NUCLEOTIDE SEQUENCE [LARGE SCALE GENOMIC DNA]</scope>
</reference>
<feature type="signal peptide" evidence="5">
    <location>
        <begin position="1"/>
        <end position="27"/>
    </location>
</feature>
<dbReference type="eggNOG" id="ENOG502QTGW">
    <property type="taxonomic scope" value="Eukaryota"/>
</dbReference>
<dbReference type="GO" id="GO:0010215">
    <property type="term" value="P:cellulose microfibril organization"/>
    <property type="evidence" value="ECO:0007669"/>
    <property type="project" value="InterPro"/>
</dbReference>
<protein>
    <recommendedName>
        <fullName evidence="4">COBRA-like protein</fullName>
    </recommendedName>
</protein>
<dbReference type="STRING" id="40148.A0A0E0BC91"/>
<keyword evidence="8" id="KW-1185">Reference proteome</keyword>
<evidence type="ECO:0000256" key="2">
    <source>
        <dbReference type="ARBA" id="ARBA00022729"/>
    </source>
</evidence>
<sequence length="425" mass="46972">MAIGVGGCCAVLLAAALLFSSPATTYAYDSLDPNGNITIKWDVMQWTPDGYAAVVTLSNYQQFRHIQPPGWQLGWTWQQKEVIWSMYGAQATEQGDCSMSKEGSNVPHSCKKHPTVVDLLPGAPIDLQIANCCKAGSLSAFSQDPANSAASFQIIVGHSGNSNETVRVPKNFSLMAPGPGYTCSRAMIVKPSRFLSPDGRRATQALMTWNVICTYSQFLAQKVPSCCVSLSSFDNDKTVDCPTCSCGCRNEKSTTGKCVKKNAPDLQSIIHGPGRWTWQPLLQCTSHMCPVKINWHLMLKDKEHYRVKITVTNLNYRMNFTEWNLVVQYHPILDITQISGFNYKSIQVGKINDTTMLWGVKPYNDLLMQAGPLGNVQGELIVRKDFRASSTTNNNKGWAFPVRVYFNGDNCVMPPPDAYPVSITT</sequence>
<dbReference type="Pfam" id="PF25079">
    <property type="entry name" value="COB_C"/>
    <property type="match status" value="1"/>
</dbReference>
<dbReference type="AlphaFoldDB" id="A0A0E0BC91"/>
<evidence type="ECO:0000313" key="7">
    <source>
        <dbReference type="EnsemblPlants" id="OGLUM10G14450.1"/>
    </source>
</evidence>
<reference evidence="7" key="1">
    <citation type="submission" date="2015-04" db="UniProtKB">
        <authorList>
            <consortium name="EnsemblPlants"/>
        </authorList>
    </citation>
    <scope>IDENTIFICATION</scope>
</reference>
<evidence type="ECO:0000256" key="3">
    <source>
        <dbReference type="ARBA" id="ARBA00023180"/>
    </source>
</evidence>
<dbReference type="HOGENOM" id="CLU_038120_0_0_1"/>
<evidence type="ECO:0000259" key="6">
    <source>
        <dbReference type="Pfam" id="PF25079"/>
    </source>
</evidence>
<keyword evidence="3" id="KW-0325">Glycoprotein</keyword>
<evidence type="ECO:0000313" key="8">
    <source>
        <dbReference type="Proteomes" id="UP000026961"/>
    </source>
</evidence>
<dbReference type="EnsemblPlants" id="OGLUM10G14450.1">
    <property type="protein sequence ID" value="OGLUM10G14450.1"/>
    <property type="gene ID" value="OGLUM10G14450"/>
</dbReference>
<dbReference type="Gramene" id="OGLUM10G14450.1">
    <property type="protein sequence ID" value="OGLUM10G14450.1"/>
    <property type="gene ID" value="OGLUM10G14450"/>
</dbReference>
<feature type="chain" id="PRO_5002354909" description="COBRA-like protein" evidence="5">
    <location>
        <begin position="28"/>
        <end position="425"/>
    </location>
</feature>
<dbReference type="InterPro" id="IPR056900">
    <property type="entry name" value="COB_C"/>
</dbReference>
<name>A0A0E0BC91_9ORYZ</name>
<comment type="similarity">
    <text evidence="1 4">Belongs to the COBRA family.</text>
</comment>
<dbReference type="PANTHER" id="PTHR31673">
    <property type="entry name" value="PROTEIN COBRA"/>
    <property type="match status" value="1"/>
</dbReference>
<dbReference type="Proteomes" id="UP000026961">
    <property type="component" value="Chromosome 10"/>
</dbReference>
<dbReference type="InterPro" id="IPR006918">
    <property type="entry name" value="COBRA_pln"/>
</dbReference>
<keyword evidence="2 5" id="KW-0732">Signal</keyword>
<organism evidence="7">
    <name type="scientific">Oryza glumipatula</name>
    <dbReference type="NCBI Taxonomy" id="40148"/>
    <lineage>
        <taxon>Eukaryota</taxon>
        <taxon>Viridiplantae</taxon>
        <taxon>Streptophyta</taxon>
        <taxon>Embryophyta</taxon>
        <taxon>Tracheophyta</taxon>
        <taxon>Spermatophyta</taxon>
        <taxon>Magnoliopsida</taxon>
        <taxon>Liliopsida</taxon>
        <taxon>Poales</taxon>
        <taxon>Poaceae</taxon>
        <taxon>BOP clade</taxon>
        <taxon>Oryzoideae</taxon>
        <taxon>Oryzeae</taxon>
        <taxon>Oryzinae</taxon>
        <taxon>Oryza</taxon>
    </lineage>
</organism>